<dbReference type="Proteomes" id="UP000828390">
    <property type="component" value="Unassembled WGS sequence"/>
</dbReference>
<feature type="compositionally biased region" description="Polar residues" evidence="1">
    <location>
        <begin position="704"/>
        <end position="719"/>
    </location>
</feature>
<organism evidence="2 3">
    <name type="scientific">Dreissena polymorpha</name>
    <name type="common">Zebra mussel</name>
    <name type="synonym">Mytilus polymorpha</name>
    <dbReference type="NCBI Taxonomy" id="45954"/>
    <lineage>
        <taxon>Eukaryota</taxon>
        <taxon>Metazoa</taxon>
        <taxon>Spiralia</taxon>
        <taxon>Lophotrochozoa</taxon>
        <taxon>Mollusca</taxon>
        <taxon>Bivalvia</taxon>
        <taxon>Autobranchia</taxon>
        <taxon>Heteroconchia</taxon>
        <taxon>Euheterodonta</taxon>
        <taxon>Imparidentia</taxon>
        <taxon>Neoheterodontei</taxon>
        <taxon>Myida</taxon>
        <taxon>Dreissenoidea</taxon>
        <taxon>Dreissenidae</taxon>
        <taxon>Dreissena</taxon>
    </lineage>
</organism>
<feature type="compositionally biased region" description="Polar residues" evidence="1">
    <location>
        <begin position="577"/>
        <end position="591"/>
    </location>
</feature>
<proteinExistence type="predicted"/>
<evidence type="ECO:0000256" key="1">
    <source>
        <dbReference type="SAM" id="MobiDB-lite"/>
    </source>
</evidence>
<gene>
    <name evidence="2" type="ORF">DPMN_082965</name>
</gene>
<feature type="compositionally biased region" description="Polar residues" evidence="1">
    <location>
        <begin position="624"/>
        <end position="643"/>
    </location>
</feature>
<sequence length="754" mass="84303">MTKRDNLRKHSTMAQKYLRALDYMDLHANYILQKHARKRPLGDIETRHRYTPTQPVLSCRTVDIDVSGTRTYRPKSSADIINEQHALIHRIYSKNKTRNIASAPPRRPKTPRVSVETKNKDNTVTNNKKNNLKSVEVQGRPLTSVSQRQRTHSSIQLSTSNKRPKTTGNIKSTKSSHENFMIVHSDRELLETRRSYQSLTNKIHQHWEPENHDLNTGTYQRGKKPPGIPSVDSWLTFSGSQANESNGVVDAFAEHVLEQFLEDSDDSSVDEMKDLDAQGEYYNVEGTVGSRIAQQLQKGDRIRIGINGNVQTHDLKVKKWCKEESPVKPPEDVENGEGKENMARNENQIIPLSWEDQVQASNTKIITPRQQGTEKTRASASDTHPVTFTKLLPDESSSISIKLGKPDTKFKVKQRKKNKPGVDGRQQENKVTVVTIDSRSEEEEKAIESLTVDEVIKQNVSSRISEKQNGHTEEGERLSVTFALADLDPHNTQDALYNAGKNSIADSHSSVMSDYKHPKVKPSQPTFSSKTREVDLDIIGTLNVPNGQRPLSSETEQPMFTKAPFMPRPSIGRAGSARSTHSGMKSAKSLTQRSLVSNSLINMSSPSYRQNEAEFIQISHPVKNPNTGPQKKQSSEFMPLDSSRSIRTASGIRDPMPSPELTNYDDTPIITNEPTVPIVPIKPAIKVVTPALSINIPTADYTDSAMSSPTRKQTGSPESSPLMRRANDMRDEQIEQITTLLVDAIIGPNGRPES</sequence>
<feature type="compositionally biased region" description="Polar residues" evidence="1">
    <location>
        <begin position="141"/>
        <end position="173"/>
    </location>
</feature>
<reference evidence="2" key="2">
    <citation type="submission" date="2020-11" db="EMBL/GenBank/DDBJ databases">
        <authorList>
            <person name="McCartney M.A."/>
            <person name="Auch B."/>
            <person name="Kono T."/>
            <person name="Mallez S."/>
            <person name="Becker A."/>
            <person name="Gohl D.M."/>
            <person name="Silverstein K.A.T."/>
            <person name="Koren S."/>
            <person name="Bechman K.B."/>
            <person name="Herman A."/>
            <person name="Abrahante J.E."/>
            <person name="Garbe J."/>
        </authorList>
    </citation>
    <scope>NUCLEOTIDE SEQUENCE</scope>
    <source>
        <strain evidence="2">Duluth1</strain>
        <tissue evidence="2">Whole animal</tissue>
    </source>
</reference>
<dbReference type="AlphaFoldDB" id="A0A9D3YBS2"/>
<feature type="region of interest" description="Disordered" evidence="1">
    <location>
        <begin position="97"/>
        <end position="174"/>
    </location>
</feature>
<comment type="caution">
    <text evidence="2">The sequence shown here is derived from an EMBL/GenBank/DDBJ whole genome shotgun (WGS) entry which is preliminary data.</text>
</comment>
<evidence type="ECO:0000313" key="3">
    <source>
        <dbReference type="Proteomes" id="UP000828390"/>
    </source>
</evidence>
<dbReference type="OrthoDB" id="10027994at2759"/>
<feature type="region of interest" description="Disordered" evidence="1">
    <location>
        <begin position="561"/>
        <end position="591"/>
    </location>
</feature>
<feature type="compositionally biased region" description="Low complexity" evidence="1">
    <location>
        <begin position="122"/>
        <end position="133"/>
    </location>
</feature>
<evidence type="ECO:0000313" key="2">
    <source>
        <dbReference type="EMBL" id="KAH3695505.1"/>
    </source>
</evidence>
<feature type="region of interest" description="Disordered" evidence="1">
    <location>
        <begin position="620"/>
        <end position="643"/>
    </location>
</feature>
<name>A0A9D3YBS2_DREPO</name>
<accession>A0A9D3YBS2</accession>
<reference evidence="2" key="1">
    <citation type="journal article" date="2019" name="bioRxiv">
        <title>The Genome of the Zebra Mussel, Dreissena polymorpha: A Resource for Invasive Species Research.</title>
        <authorList>
            <person name="McCartney M.A."/>
            <person name="Auch B."/>
            <person name="Kono T."/>
            <person name="Mallez S."/>
            <person name="Zhang Y."/>
            <person name="Obille A."/>
            <person name="Becker A."/>
            <person name="Abrahante J.E."/>
            <person name="Garbe J."/>
            <person name="Badalamenti J.P."/>
            <person name="Herman A."/>
            <person name="Mangelson H."/>
            <person name="Liachko I."/>
            <person name="Sullivan S."/>
            <person name="Sone E.D."/>
            <person name="Koren S."/>
            <person name="Silverstein K.A.T."/>
            <person name="Beckman K.B."/>
            <person name="Gohl D.M."/>
        </authorList>
    </citation>
    <scope>NUCLEOTIDE SEQUENCE</scope>
    <source>
        <strain evidence="2">Duluth1</strain>
        <tissue evidence="2">Whole animal</tissue>
    </source>
</reference>
<protein>
    <submittedName>
        <fullName evidence="2">Uncharacterized protein</fullName>
    </submittedName>
</protein>
<feature type="region of interest" description="Disordered" evidence="1">
    <location>
        <begin position="700"/>
        <end position="731"/>
    </location>
</feature>
<keyword evidence="3" id="KW-1185">Reference proteome</keyword>
<dbReference type="EMBL" id="JAIWYP010000016">
    <property type="protein sequence ID" value="KAH3695505.1"/>
    <property type="molecule type" value="Genomic_DNA"/>
</dbReference>